<gene>
    <name evidence="1" type="ORF">Bpfe_006931</name>
</gene>
<dbReference type="EMBL" id="JASAOG010000020">
    <property type="protein sequence ID" value="KAK0063780.1"/>
    <property type="molecule type" value="Genomic_DNA"/>
</dbReference>
<evidence type="ECO:0000313" key="2">
    <source>
        <dbReference type="Proteomes" id="UP001233172"/>
    </source>
</evidence>
<dbReference type="AlphaFoldDB" id="A0AAD8C1J5"/>
<dbReference type="Proteomes" id="UP001233172">
    <property type="component" value="Unassembled WGS sequence"/>
</dbReference>
<reference evidence="1" key="1">
    <citation type="journal article" date="2023" name="PLoS Negl. Trop. Dis.">
        <title>A genome sequence for Biomphalaria pfeifferi, the major vector snail for the human-infecting parasite Schistosoma mansoni.</title>
        <authorList>
            <person name="Bu L."/>
            <person name="Lu L."/>
            <person name="Laidemitt M.R."/>
            <person name="Zhang S.M."/>
            <person name="Mutuku M."/>
            <person name="Mkoji G."/>
            <person name="Steinauer M."/>
            <person name="Loker E.S."/>
        </authorList>
    </citation>
    <scope>NUCLEOTIDE SEQUENCE</scope>
    <source>
        <strain evidence="1">KasaAsao</strain>
    </source>
</reference>
<sequence>MVSQSKEGIDSLRKEQLPGQDCGCTNSGDGGAGDCSSVCYCVVGSLAYPNEPNRSKQHWVLKNVSDSLPWMSSGEIASKDLNNGRERNNEFDFASGIRENSMLGNCIQAINKNFIDVALRGQCPCQGTQLQDLNLTEMCTSAHISESDMNGGELIPAKPAVVDETKLGKVLTLRRERFPLKSRAEGKRLC</sequence>
<accession>A0AAD8C1J5</accession>
<name>A0AAD8C1J5_BIOPF</name>
<keyword evidence="2" id="KW-1185">Reference proteome</keyword>
<proteinExistence type="predicted"/>
<evidence type="ECO:0000313" key="1">
    <source>
        <dbReference type="EMBL" id="KAK0063780.1"/>
    </source>
</evidence>
<comment type="caution">
    <text evidence="1">The sequence shown here is derived from an EMBL/GenBank/DDBJ whole genome shotgun (WGS) entry which is preliminary data.</text>
</comment>
<protein>
    <submittedName>
        <fullName evidence="1">Uncharacterized protein</fullName>
    </submittedName>
</protein>
<reference evidence="1" key="2">
    <citation type="submission" date="2023-04" db="EMBL/GenBank/DDBJ databases">
        <authorList>
            <person name="Bu L."/>
            <person name="Lu L."/>
            <person name="Laidemitt M.R."/>
            <person name="Zhang S.M."/>
            <person name="Mutuku M."/>
            <person name="Mkoji G."/>
            <person name="Steinauer M."/>
            <person name="Loker E.S."/>
        </authorList>
    </citation>
    <scope>NUCLEOTIDE SEQUENCE</scope>
    <source>
        <strain evidence="1">KasaAsao</strain>
        <tissue evidence="1">Whole Snail</tissue>
    </source>
</reference>
<organism evidence="1 2">
    <name type="scientific">Biomphalaria pfeifferi</name>
    <name type="common">Bloodfluke planorb</name>
    <name type="synonym">Freshwater snail</name>
    <dbReference type="NCBI Taxonomy" id="112525"/>
    <lineage>
        <taxon>Eukaryota</taxon>
        <taxon>Metazoa</taxon>
        <taxon>Spiralia</taxon>
        <taxon>Lophotrochozoa</taxon>
        <taxon>Mollusca</taxon>
        <taxon>Gastropoda</taxon>
        <taxon>Heterobranchia</taxon>
        <taxon>Euthyneura</taxon>
        <taxon>Panpulmonata</taxon>
        <taxon>Hygrophila</taxon>
        <taxon>Lymnaeoidea</taxon>
        <taxon>Planorbidae</taxon>
        <taxon>Biomphalaria</taxon>
    </lineage>
</organism>